<feature type="transmembrane region" description="Helical" evidence="6">
    <location>
        <begin position="97"/>
        <end position="118"/>
    </location>
</feature>
<dbReference type="Proteomes" id="UP000606974">
    <property type="component" value="Unassembled WGS sequence"/>
</dbReference>
<keyword evidence="2 6" id="KW-0812">Transmembrane</keyword>
<dbReference type="Pfam" id="PF20684">
    <property type="entry name" value="Fung_rhodopsin"/>
    <property type="match status" value="1"/>
</dbReference>
<organism evidence="8 9">
    <name type="scientific">Endocarpon pusillum</name>
    <dbReference type="NCBI Taxonomy" id="364733"/>
    <lineage>
        <taxon>Eukaryota</taxon>
        <taxon>Fungi</taxon>
        <taxon>Dikarya</taxon>
        <taxon>Ascomycota</taxon>
        <taxon>Pezizomycotina</taxon>
        <taxon>Eurotiomycetes</taxon>
        <taxon>Chaetothyriomycetidae</taxon>
        <taxon>Verrucariales</taxon>
        <taxon>Verrucariaceae</taxon>
        <taxon>Endocarpon</taxon>
    </lineage>
</organism>
<dbReference type="InterPro" id="IPR049326">
    <property type="entry name" value="Rhodopsin_dom_fungi"/>
</dbReference>
<dbReference type="PANTHER" id="PTHR33048">
    <property type="entry name" value="PTH11-LIKE INTEGRAL MEMBRANE PROTEIN (AFU_ORTHOLOGUE AFUA_5G11245)"/>
    <property type="match status" value="1"/>
</dbReference>
<evidence type="ECO:0000256" key="3">
    <source>
        <dbReference type="ARBA" id="ARBA00022989"/>
    </source>
</evidence>
<evidence type="ECO:0000256" key="4">
    <source>
        <dbReference type="ARBA" id="ARBA00023136"/>
    </source>
</evidence>
<evidence type="ECO:0000313" key="8">
    <source>
        <dbReference type="EMBL" id="KAF7510611.1"/>
    </source>
</evidence>
<feature type="transmembrane region" description="Helical" evidence="6">
    <location>
        <begin position="52"/>
        <end position="77"/>
    </location>
</feature>
<comment type="similarity">
    <text evidence="5">Belongs to the SAT4 family.</text>
</comment>
<evidence type="ECO:0000256" key="5">
    <source>
        <dbReference type="ARBA" id="ARBA00038359"/>
    </source>
</evidence>
<dbReference type="PANTHER" id="PTHR33048:SF47">
    <property type="entry name" value="INTEGRAL MEMBRANE PROTEIN-RELATED"/>
    <property type="match status" value="1"/>
</dbReference>
<keyword evidence="9" id="KW-1185">Reference proteome</keyword>
<name>A0A8H7E8B6_9EURO</name>
<sequence>MATISPPSKNLGDNRGPEVTHSIAVVIVLSTLSLIGRLFSRRLQKVPLAASDYTIILGWLTACCMTIIIYIGVTLGLGKHIEVVPLEDITKILKSTMAAEILYSITLSATKISILLFYREIFPGPRFTVATNIVGAFVIAWGVACILVSIFSCTPVRGFWDLTIPSKCIETREFFIGNSVPNIIMDVVILTLPMKKIWHLQMQFKQKLIVSGLFLLGGFVCISSGIRLLFLQDMDLQNLTWSYVGTAIWSVVEVNVAVMSACFPTMRPLLQRTIPKLLSIGSFSSRSQKKGGGLVPCENTHALRSKDSTVSQRVPGPSQGHVTIQKPAEVNHVNIIQSETA</sequence>
<protein>
    <recommendedName>
        <fullName evidence="7">Rhodopsin domain-containing protein</fullName>
    </recommendedName>
</protein>
<gene>
    <name evidence="8" type="ORF">GJ744_006223</name>
</gene>
<dbReference type="OrthoDB" id="5417844at2759"/>
<dbReference type="InterPro" id="IPR052337">
    <property type="entry name" value="SAT4-like"/>
</dbReference>
<evidence type="ECO:0000256" key="6">
    <source>
        <dbReference type="SAM" id="Phobius"/>
    </source>
</evidence>
<feature type="transmembrane region" description="Helical" evidence="6">
    <location>
        <begin position="213"/>
        <end position="231"/>
    </location>
</feature>
<feature type="transmembrane region" description="Helical" evidence="6">
    <location>
        <begin position="243"/>
        <end position="263"/>
    </location>
</feature>
<proteinExistence type="inferred from homology"/>
<feature type="transmembrane region" description="Helical" evidence="6">
    <location>
        <begin position="20"/>
        <end position="40"/>
    </location>
</feature>
<dbReference type="AlphaFoldDB" id="A0A8H7E8B6"/>
<evidence type="ECO:0000259" key="7">
    <source>
        <dbReference type="Pfam" id="PF20684"/>
    </source>
</evidence>
<feature type="transmembrane region" description="Helical" evidence="6">
    <location>
        <begin position="130"/>
        <end position="154"/>
    </location>
</feature>
<reference evidence="8" key="1">
    <citation type="submission" date="2020-02" db="EMBL/GenBank/DDBJ databases">
        <authorList>
            <person name="Palmer J.M."/>
        </authorList>
    </citation>
    <scope>NUCLEOTIDE SEQUENCE</scope>
    <source>
        <strain evidence="8">EPUS1.4</strain>
        <tissue evidence="8">Thallus</tissue>
    </source>
</reference>
<evidence type="ECO:0000256" key="1">
    <source>
        <dbReference type="ARBA" id="ARBA00004141"/>
    </source>
</evidence>
<comment type="caution">
    <text evidence="8">The sequence shown here is derived from an EMBL/GenBank/DDBJ whole genome shotgun (WGS) entry which is preliminary data.</text>
</comment>
<keyword evidence="3 6" id="KW-1133">Transmembrane helix</keyword>
<evidence type="ECO:0000313" key="9">
    <source>
        <dbReference type="Proteomes" id="UP000606974"/>
    </source>
</evidence>
<dbReference type="GO" id="GO:0016020">
    <property type="term" value="C:membrane"/>
    <property type="evidence" value="ECO:0007669"/>
    <property type="project" value="UniProtKB-SubCell"/>
</dbReference>
<evidence type="ECO:0000256" key="2">
    <source>
        <dbReference type="ARBA" id="ARBA00022692"/>
    </source>
</evidence>
<keyword evidence="4 6" id="KW-0472">Membrane</keyword>
<comment type="subcellular location">
    <subcellularLocation>
        <location evidence="1">Membrane</location>
        <topology evidence="1">Multi-pass membrane protein</topology>
    </subcellularLocation>
</comment>
<feature type="domain" description="Rhodopsin" evidence="7">
    <location>
        <begin position="37"/>
        <end position="272"/>
    </location>
</feature>
<accession>A0A8H7E8B6</accession>
<dbReference type="EMBL" id="JAACFV010000028">
    <property type="protein sequence ID" value="KAF7510611.1"/>
    <property type="molecule type" value="Genomic_DNA"/>
</dbReference>